<dbReference type="InterPro" id="IPR050179">
    <property type="entry name" value="Trans_hexapeptide_repeat"/>
</dbReference>
<comment type="caution">
    <text evidence="2">The sequence shown here is derived from an EMBL/GenBank/DDBJ whole genome shotgun (WGS) entry which is preliminary data.</text>
</comment>
<dbReference type="PANTHER" id="PTHR43300">
    <property type="entry name" value="ACETYLTRANSFERASE"/>
    <property type="match status" value="1"/>
</dbReference>
<dbReference type="CDD" id="cd03358">
    <property type="entry name" value="LbH_WxcM_N_like"/>
    <property type="match status" value="1"/>
</dbReference>
<organism evidence="2 3">
    <name type="scientific">Hymenobacter persicinus</name>
    <dbReference type="NCBI Taxonomy" id="2025506"/>
    <lineage>
        <taxon>Bacteria</taxon>
        <taxon>Pseudomonadati</taxon>
        <taxon>Bacteroidota</taxon>
        <taxon>Cytophagia</taxon>
        <taxon>Cytophagales</taxon>
        <taxon>Hymenobacteraceae</taxon>
        <taxon>Hymenobacter</taxon>
    </lineage>
</organism>
<dbReference type="AlphaFoldDB" id="A0A4Q5L6Y3"/>
<dbReference type="Gene3D" id="2.160.10.10">
    <property type="entry name" value="Hexapeptide repeat proteins"/>
    <property type="match status" value="1"/>
</dbReference>
<evidence type="ECO:0000313" key="3">
    <source>
        <dbReference type="Proteomes" id="UP000294155"/>
    </source>
</evidence>
<keyword evidence="3" id="KW-1185">Reference proteome</keyword>
<dbReference type="InterPro" id="IPR011004">
    <property type="entry name" value="Trimer_LpxA-like_sf"/>
</dbReference>
<sequence>MSKIHPSALVETDAIGAGTTIWAFVHILPGVRIGSNCNICDHCFIEDGVDIGDNVTLKSGIYLWKGVTVEDNVFLGPNVVFTNDLRPRSKQHDVELAKTVIGYGASVGANSTILAGVRIGRFAMTGIGAVITRSVPDYALVYGNPARQHGWVDEYGQKLLPQGPDRWRSADGLRTYLTTATGLQPTISPDLLG</sequence>
<dbReference type="Pfam" id="PF14602">
    <property type="entry name" value="Hexapep_2"/>
    <property type="match status" value="1"/>
</dbReference>
<comment type="similarity">
    <text evidence="1">Belongs to the transferase hexapeptide repeat family.</text>
</comment>
<evidence type="ECO:0000313" key="2">
    <source>
        <dbReference type="EMBL" id="RYU76075.1"/>
    </source>
</evidence>
<dbReference type="Proteomes" id="UP000294155">
    <property type="component" value="Unassembled WGS sequence"/>
</dbReference>
<dbReference type="SUPFAM" id="SSF51161">
    <property type="entry name" value="Trimeric LpxA-like enzymes"/>
    <property type="match status" value="1"/>
</dbReference>
<dbReference type="EMBL" id="SEWE01000061">
    <property type="protein sequence ID" value="RYU76075.1"/>
    <property type="molecule type" value="Genomic_DNA"/>
</dbReference>
<proteinExistence type="inferred from homology"/>
<protein>
    <submittedName>
        <fullName evidence="2">N-acetyltransferase</fullName>
    </submittedName>
</protein>
<dbReference type="InterPro" id="IPR001451">
    <property type="entry name" value="Hexapep"/>
</dbReference>
<reference evidence="2 3" key="1">
    <citation type="submission" date="2019-02" db="EMBL/GenBank/DDBJ databases">
        <title>Bacterial novel species isolated from soil.</title>
        <authorList>
            <person name="Jung H.-Y."/>
        </authorList>
    </citation>
    <scope>NUCLEOTIDE SEQUENCE [LARGE SCALE GENOMIC DNA]</scope>
    <source>
        <strain evidence="2 3">1-3-3-3</strain>
    </source>
</reference>
<evidence type="ECO:0000256" key="1">
    <source>
        <dbReference type="ARBA" id="ARBA00007274"/>
    </source>
</evidence>
<name>A0A4Q5L6Y3_9BACT</name>
<gene>
    <name evidence="2" type="ORF">EWM57_19215</name>
</gene>
<dbReference type="RefSeq" id="WP_129922935.1">
    <property type="nucleotide sequence ID" value="NZ_SEWE01000061.1"/>
</dbReference>
<dbReference type="Pfam" id="PF00132">
    <property type="entry name" value="Hexapep"/>
    <property type="match status" value="1"/>
</dbReference>
<accession>A0A4Q5L6Y3</accession>
<dbReference type="PANTHER" id="PTHR43300:SF4">
    <property type="entry name" value="ACYL-[ACYL-CARRIER-PROTEIN]--UDP-N-ACETYLGLUCOSAMINE O-ACYLTRANSFERASE"/>
    <property type="match status" value="1"/>
</dbReference>
<dbReference type="OrthoDB" id="9801697at2"/>
<dbReference type="GO" id="GO:0016740">
    <property type="term" value="F:transferase activity"/>
    <property type="evidence" value="ECO:0007669"/>
    <property type="project" value="UniProtKB-KW"/>
</dbReference>
<keyword evidence="2" id="KW-0808">Transferase</keyword>